<dbReference type="RefSeq" id="WP_201853074.1">
    <property type="nucleotide sequence ID" value="NZ_JAERRG010000009.1"/>
</dbReference>
<evidence type="ECO:0000256" key="1">
    <source>
        <dbReference type="SAM" id="MobiDB-lite"/>
    </source>
</evidence>
<sequence length="79" mass="8593">MQHFGGTVTVPERGSRLGAGAHRDRLAAKLRKKYEGGMSIRALADKYGRSYGFIHRLLGESGVEFRGRGGANRRSADSS</sequence>
<accession>A0ABS1PS67</accession>
<name>A0ABS1PS67_9ACTN</name>
<feature type="domain" description="Helix-turn-helix" evidence="2">
    <location>
        <begin position="13"/>
        <end position="73"/>
    </location>
</feature>
<dbReference type="EMBL" id="JAERRG010000009">
    <property type="protein sequence ID" value="MBL1115279.1"/>
    <property type="molecule type" value="Genomic_DNA"/>
</dbReference>
<dbReference type="InterPro" id="IPR045745">
    <property type="entry name" value="HTH_58_Actinobacteria-type"/>
</dbReference>
<keyword evidence="4" id="KW-1185">Reference proteome</keyword>
<dbReference type="Pfam" id="PF19575">
    <property type="entry name" value="HTH_58"/>
    <property type="match status" value="1"/>
</dbReference>
<organism evidence="3 4">
    <name type="scientific">Streptomyces endocoffeicus</name>
    <dbReference type="NCBI Taxonomy" id="2898945"/>
    <lineage>
        <taxon>Bacteria</taxon>
        <taxon>Bacillati</taxon>
        <taxon>Actinomycetota</taxon>
        <taxon>Actinomycetes</taxon>
        <taxon>Kitasatosporales</taxon>
        <taxon>Streptomycetaceae</taxon>
        <taxon>Streptomyces</taxon>
    </lineage>
</organism>
<comment type="caution">
    <text evidence="3">The sequence shown here is derived from an EMBL/GenBank/DDBJ whole genome shotgun (WGS) entry which is preliminary data.</text>
</comment>
<reference evidence="3 4" key="1">
    <citation type="submission" date="2021-01" db="EMBL/GenBank/DDBJ databases">
        <title>WGS of actinomycetes isolated from Thailand.</title>
        <authorList>
            <person name="Thawai C."/>
        </authorList>
    </citation>
    <scope>NUCLEOTIDE SEQUENCE [LARGE SCALE GENOMIC DNA]</scope>
    <source>
        <strain evidence="3 4">CA3R110</strain>
    </source>
</reference>
<dbReference type="Proteomes" id="UP000621510">
    <property type="component" value="Unassembled WGS sequence"/>
</dbReference>
<proteinExistence type="predicted"/>
<evidence type="ECO:0000259" key="2">
    <source>
        <dbReference type="Pfam" id="PF19575"/>
    </source>
</evidence>
<evidence type="ECO:0000313" key="3">
    <source>
        <dbReference type="EMBL" id="MBL1115279.1"/>
    </source>
</evidence>
<feature type="region of interest" description="Disordered" evidence="1">
    <location>
        <begin position="1"/>
        <end position="21"/>
    </location>
</feature>
<gene>
    <name evidence="3" type="ORF">JK364_23190</name>
</gene>
<dbReference type="Gene3D" id="1.10.10.60">
    <property type="entry name" value="Homeodomain-like"/>
    <property type="match status" value="1"/>
</dbReference>
<protein>
    <submittedName>
        <fullName evidence="3">Transcriptional regulator</fullName>
    </submittedName>
</protein>
<evidence type="ECO:0000313" key="4">
    <source>
        <dbReference type="Proteomes" id="UP000621510"/>
    </source>
</evidence>